<evidence type="ECO:0000313" key="2">
    <source>
        <dbReference type="EMBL" id="BCA95044.1"/>
    </source>
</evidence>
<organism evidence="2 3">
    <name type="scientific">Legionella antarctica</name>
    <dbReference type="NCBI Taxonomy" id="2708020"/>
    <lineage>
        <taxon>Bacteria</taxon>
        <taxon>Pseudomonadati</taxon>
        <taxon>Pseudomonadota</taxon>
        <taxon>Gammaproteobacteria</taxon>
        <taxon>Legionellales</taxon>
        <taxon>Legionellaceae</taxon>
        <taxon>Legionella</taxon>
    </lineage>
</organism>
<proteinExistence type="predicted"/>
<dbReference type="PANTHER" id="PTHR39327">
    <property type="match status" value="1"/>
</dbReference>
<dbReference type="InterPro" id="IPR010319">
    <property type="entry name" value="Transglutaminase-like_Cys_pept"/>
</dbReference>
<keyword evidence="3" id="KW-1185">Reference proteome</keyword>
<dbReference type="EMBL" id="AP022839">
    <property type="protein sequence ID" value="BCA95044.1"/>
    <property type="molecule type" value="Genomic_DNA"/>
</dbReference>
<evidence type="ECO:0008006" key="4">
    <source>
        <dbReference type="Google" id="ProtNLM"/>
    </source>
</evidence>
<reference evidence="2" key="1">
    <citation type="journal article" date="2020" name="Microbiol. Resour. Announc.">
        <title>Complete Genome Sequence of Novel Psychrotolerant Legionella Strain TUM19329, Isolated from Antarctic Lake Sediment.</title>
        <authorList>
            <person name="Shimada S."/>
            <person name="Nakai R."/>
            <person name="Aoki K."/>
            <person name="Shimoeda N."/>
            <person name="Ohno G."/>
            <person name="Miyazaki Y."/>
            <person name="Kudoh S."/>
            <person name="Imura S."/>
            <person name="Watanabe K."/>
            <person name="Ishii Y."/>
            <person name="Tateda K."/>
        </authorList>
    </citation>
    <scope>NUCLEOTIDE SEQUENCE [LARGE SCALE GENOMIC DNA]</scope>
    <source>
        <strain evidence="2">TUM19329</strain>
    </source>
</reference>
<dbReference type="PANTHER" id="PTHR39327:SF1">
    <property type="entry name" value="BLR5470 PROTEIN"/>
    <property type="match status" value="1"/>
</dbReference>
<keyword evidence="1" id="KW-0472">Membrane</keyword>
<name>A0A6F8T2Y2_9GAMM</name>
<keyword evidence="1" id="KW-1133">Transmembrane helix</keyword>
<gene>
    <name evidence="2" type="ORF">TUM19329_14050</name>
</gene>
<evidence type="ECO:0000313" key="3">
    <source>
        <dbReference type="Proteomes" id="UP000502894"/>
    </source>
</evidence>
<dbReference type="Pfam" id="PF06035">
    <property type="entry name" value="Peptidase_C93"/>
    <property type="match status" value="1"/>
</dbReference>
<dbReference type="Proteomes" id="UP000502894">
    <property type="component" value="Chromosome"/>
</dbReference>
<protein>
    <recommendedName>
        <fullName evidence="4">Periplasmic protein</fullName>
    </recommendedName>
</protein>
<dbReference type="AlphaFoldDB" id="A0A6F8T2Y2"/>
<accession>A0A6F8T2Y2</accession>
<dbReference type="Gene3D" id="3.10.620.30">
    <property type="match status" value="1"/>
</dbReference>
<evidence type="ECO:0000256" key="1">
    <source>
        <dbReference type="SAM" id="Phobius"/>
    </source>
</evidence>
<dbReference type="KEGG" id="lant:TUM19329_14050"/>
<sequence length="236" mass="27614">MFKGYWLHSKNLPKKVNINLTLGIYITICLVFLYFTVFSIKASPSISIEKIQQMEQKSQGQAQKRYRAWAKLIEELRNKPVNVQLEKVNSFFNQFRYQTSEESRGVADYWKTPQEFMHDGGGDCKDYVIIKYFTLINLGVPREKLRLTYAIYALKQAHMVLSYYPTSEAEPLILDNLKTEILQASRRPDLRPIYSFNGEGLWLQKQRNQSTPIGQPSSLGKWDDLMKRMQLQGDKR</sequence>
<feature type="transmembrane region" description="Helical" evidence="1">
    <location>
        <begin position="20"/>
        <end position="40"/>
    </location>
</feature>
<keyword evidence="1" id="KW-0812">Transmembrane</keyword>